<dbReference type="Gene3D" id="3.40.50.300">
    <property type="entry name" value="P-loop containing nucleotide triphosphate hydrolases"/>
    <property type="match status" value="1"/>
</dbReference>
<dbReference type="PROSITE" id="PS50929">
    <property type="entry name" value="ABC_TM1F"/>
    <property type="match status" value="1"/>
</dbReference>
<proteinExistence type="predicted"/>
<keyword evidence="2 7" id="KW-0812">Transmembrane</keyword>
<keyword evidence="6 7" id="KW-0472">Membrane</keyword>
<sequence>MKKNLEKVRWIFYNAKSIRIHLISVVCLGAMLSLISVYNALISKNIIDAATHGSMNNVIKWIIVLAIVICIQVIFSSLNTFLGTYCGTKLLNDIQKKLYTHITYGEWEEQAKYHSVNLITRMNSDVSTICNLVVSVIPSIISLSVMLLASFITLLKLAPTIAVIIILVSPLFLFISKLISRKLKSVYMEIQQQEIEYRTFMQESIQNTMIVKSFCKEQDNIKTLNKFQKIKLKLILKRSKITLLSSISLSFGAFLGYFIVFSLGAINLAKGIGTFGTLTALLQLFSYIQGPFSGLASQLPSVISALAATERLMDIEKINLESNGDGIGKDDKLEKLINLNKVRVLEEKAPNIKIENLYFNYKKHKNILENVSLNINSSEIVAFIGPSGQGKTTLIRLILSFIHVKNGSILLENNKKSSHLSREHRNLISYVPQGNTLFSGTIKENILYGNKYATEADIEEATKLSCAWDFINNLDKKLDTIIGEKGLGISEGQAQRIALARALIRKKPILILDEATSALDGKTEVKVLKAIKNLKHKPTCIIITHRESALNICNRIFKLENKTLVEINKDMIEVG</sequence>
<feature type="domain" description="ABC transmembrane type-1" evidence="9">
    <location>
        <begin position="25"/>
        <end position="304"/>
    </location>
</feature>
<dbReference type="InterPro" id="IPR003593">
    <property type="entry name" value="AAA+_ATPase"/>
</dbReference>
<dbReference type="SUPFAM" id="SSF52540">
    <property type="entry name" value="P-loop containing nucleoside triphosphate hydrolases"/>
    <property type="match status" value="1"/>
</dbReference>
<dbReference type="InterPro" id="IPR011527">
    <property type="entry name" value="ABC1_TM_dom"/>
</dbReference>
<feature type="transmembrane region" description="Helical" evidence="7">
    <location>
        <begin position="157"/>
        <end position="175"/>
    </location>
</feature>
<dbReference type="InterPro" id="IPR003439">
    <property type="entry name" value="ABC_transporter-like_ATP-bd"/>
</dbReference>
<dbReference type="CDD" id="cd07346">
    <property type="entry name" value="ABC_6TM_exporters"/>
    <property type="match status" value="1"/>
</dbReference>
<reference evidence="10 11" key="1">
    <citation type="submission" date="2019-10" db="EMBL/GenBank/DDBJ databases">
        <title>The Genome Sequence of Clostridium tarantellae Isolated from Fish Brain.</title>
        <authorList>
            <person name="Bano L."/>
            <person name="Kiel M."/>
            <person name="Sales G."/>
            <person name="Doxey A.C."/>
            <person name="Mansfield M.J."/>
            <person name="Schiavone M."/>
            <person name="Rossetto O."/>
            <person name="Pirazzini M."/>
            <person name="Dobrindt U."/>
            <person name="Montecucco C."/>
        </authorList>
    </citation>
    <scope>NUCLEOTIDE SEQUENCE [LARGE SCALE GENOMIC DNA]</scope>
    <source>
        <strain evidence="10 11">DSM 3997</strain>
    </source>
</reference>
<evidence type="ECO:0000313" key="11">
    <source>
        <dbReference type="Proteomes" id="UP000430345"/>
    </source>
</evidence>
<feature type="transmembrane region" description="Helical" evidence="7">
    <location>
        <begin position="20"/>
        <end position="41"/>
    </location>
</feature>
<dbReference type="GO" id="GO:0016887">
    <property type="term" value="F:ATP hydrolysis activity"/>
    <property type="evidence" value="ECO:0007669"/>
    <property type="project" value="InterPro"/>
</dbReference>
<feature type="transmembrane region" description="Helical" evidence="7">
    <location>
        <begin position="61"/>
        <end position="82"/>
    </location>
</feature>
<dbReference type="PANTHER" id="PTHR24221">
    <property type="entry name" value="ATP-BINDING CASSETTE SUB-FAMILY B"/>
    <property type="match status" value="1"/>
</dbReference>
<feature type="domain" description="ABC transporter" evidence="8">
    <location>
        <begin position="352"/>
        <end position="574"/>
    </location>
</feature>
<dbReference type="AlphaFoldDB" id="A0A6I1MPT0"/>
<dbReference type="OrthoDB" id="9762778at2"/>
<dbReference type="GO" id="GO:0005886">
    <property type="term" value="C:plasma membrane"/>
    <property type="evidence" value="ECO:0007669"/>
    <property type="project" value="UniProtKB-SubCell"/>
</dbReference>
<dbReference type="InterPro" id="IPR027417">
    <property type="entry name" value="P-loop_NTPase"/>
</dbReference>
<dbReference type="Proteomes" id="UP000430345">
    <property type="component" value="Unassembled WGS sequence"/>
</dbReference>
<comment type="caution">
    <text evidence="10">The sequence shown here is derived from an EMBL/GenBank/DDBJ whole genome shotgun (WGS) entry which is preliminary data.</text>
</comment>
<evidence type="ECO:0000256" key="7">
    <source>
        <dbReference type="SAM" id="Phobius"/>
    </source>
</evidence>
<feature type="transmembrane region" description="Helical" evidence="7">
    <location>
        <begin position="129"/>
        <end position="151"/>
    </location>
</feature>
<dbReference type="GO" id="GO:0005524">
    <property type="term" value="F:ATP binding"/>
    <property type="evidence" value="ECO:0007669"/>
    <property type="project" value="UniProtKB-KW"/>
</dbReference>
<evidence type="ECO:0000313" key="10">
    <source>
        <dbReference type="EMBL" id="MPQ44222.1"/>
    </source>
</evidence>
<dbReference type="EMBL" id="WHJC01000171">
    <property type="protein sequence ID" value="MPQ44222.1"/>
    <property type="molecule type" value="Genomic_DNA"/>
</dbReference>
<evidence type="ECO:0000256" key="4">
    <source>
        <dbReference type="ARBA" id="ARBA00022840"/>
    </source>
</evidence>
<evidence type="ECO:0000256" key="5">
    <source>
        <dbReference type="ARBA" id="ARBA00022989"/>
    </source>
</evidence>
<evidence type="ECO:0000256" key="2">
    <source>
        <dbReference type="ARBA" id="ARBA00022692"/>
    </source>
</evidence>
<dbReference type="InterPro" id="IPR036640">
    <property type="entry name" value="ABC1_TM_sf"/>
</dbReference>
<dbReference type="InterPro" id="IPR039421">
    <property type="entry name" value="Type_1_exporter"/>
</dbReference>
<accession>A0A6I1MPT0</accession>
<keyword evidence="3" id="KW-0547">Nucleotide-binding</keyword>
<evidence type="ECO:0000259" key="9">
    <source>
        <dbReference type="PROSITE" id="PS50929"/>
    </source>
</evidence>
<dbReference type="SMART" id="SM00382">
    <property type="entry name" value="AAA"/>
    <property type="match status" value="1"/>
</dbReference>
<feature type="transmembrane region" description="Helical" evidence="7">
    <location>
        <begin position="241"/>
        <end position="266"/>
    </location>
</feature>
<protein>
    <submittedName>
        <fullName evidence="10">ATP-binding cassette domain-containing protein</fullName>
    </submittedName>
</protein>
<dbReference type="SUPFAM" id="SSF90123">
    <property type="entry name" value="ABC transporter transmembrane region"/>
    <property type="match status" value="1"/>
</dbReference>
<keyword evidence="11" id="KW-1185">Reference proteome</keyword>
<evidence type="ECO:0000256" key="1">
    <source>
        <dbReference type="ARBA" id="ARBA00004651"/>
    </source>
</evidence>
<comment type="subcellular location">
    <subcellularLocation>
        <location evidence="1">Cell membrane</location>
        <topology evidence="1">Multi-pass membrane protein</topology>
    </subcellularLocation>
</comment>
<dbReference type="PROSITE" id="PS50893">
    <property type="entry name" value="ABC_TRANSPORTER_2"/>
    <property type="match status" value="1"/>
</dbReference>
<dbReference type="Gene3D" id="1.20.1560.10">
    <property type="entry name" value="ABC transporter type 1, transmembrane domain"/>
    <property type="match status" value="1"/>
</dbReference>
<dbReference type="Pfam" id="PF00664">
    <property type="entry name" value="ABC_membrane"/>
    <property type="match status" value="1"/>
</dbReference>
<dbReference type="Pfam" id="PF00005">
    <property type="entry name" value="ABC_tran"/>
    <property type="match status" value="1"/>
</dbReference>
<dbReference type="PANTHER" id="PTHR24221:SF654">
    <property type="entry name" value="ATP-BINDING CASSETTE SUB-FAMILY B MEMBER 6"/>
    <property type="match status" value="1"/>
</dbReference>
<name>A0A6I1MPT0_9CLOT</name>
<organism evidence="10 11">
    <name type="scientific">Clostridium tarantellae</name>
    <dbReference type="NCBI Taxonomy" id="39493"/>
    <lineage>
        <taxon>Bacteria</taxon>
        <taxon>Bacillati</taxon>
        <taxon>Bacillota</taxon>
        <taxon>Clostridia</taxon>
        <taxon>Eubacteriales</taxon>
        <taxon>Clostridiaceae</taxon>
        <taxon>Clostridium</taxon>
    </lineage>
</organism>
<evidence type="ECO:0000259" key="8">
    <source>
        <dbReference type="PROSITE" id="PS50893"/>
    </source>
</evidence>
<evidence type="ECO:0000256" key="6">
    <source>
        <dbReference type="ARBA" id="ARBA00023136"/>
    </source>
</evidence>
<gene>
    <name evidence="10" type="ORF">GBZ86_10665</name>
</gene>
<dbReference type="GO" id="GO:0140359">
    <property type="term" value="F:ABC-type transporter activity"/>
    <property type="evidence" value="ECO:0007669"/>
    <property type="project" value="InterPro"/>
</dbReference>
<keyword evidence="5 7" id="KW-1133">Transmembrane helix</keyword>
<evidence type="ECO:0000256" key="3">
    <source>
        <dbReference type="ARBA" id="ARBA00022741"/>
    </source>
</evidence>
<keyword evidence="4 10" id="KW-0067">ATP-binding</keyword>
<dbReference type="RefSeq" id="WP_152890508.1">
    <property type="nucleotide sequence ID" value="NZ_WHJC01000171.1"/>
</dbReference>